<dbReference type="OrthoDB" id="2019572at2759"/>
<evidence type="ECO:0000313" key="11">
    <source>
        <dbReference type="Proteomes" id="UP000813385"/>
    </source>
</evidence>
<evidence type="ECO:0000256" key="2">
    <source>
        <dbReference type="ARBA" id="ARBA00022692"/>
    </source>
</evidence>
<keyword evidence="3 8" id="KW-0732">Signal</keyword>
<dbReference type="Pfam" id="PF01822">
    <property type="entry name" value="WSC"/>
    <property type="match status" value="1"/>
</dbReference>
<reference evidence="10" key="1">
    <citation type="journal article" date="2021" name="Nat. Commun.">
        <title>Genetic determinants of endophytism in the Arabidopsis root mycobiome.</title>
        <authorList>
            <person name="Mesny F."/>
            <person name="Miyauchi S."/>
            <person name="Thiergart T."/>
            <person name="Pickel B."/>
            <person name="Atanasova L."/>
            <person name="Karlsson M."/>
            <person name="Huettel B."/>
            <person name="Barry K.W."/>
            <person name="Haridas S."/>
            <person name="Chen C."/>
            <person name="Bauer D."/>
            <person name="Andreopoulos W."/>
            <person name="Pangilinan J."/>
            <person name="LaButti K."/>
            <person name="Riley R."/>
            <person name="Lipzen A."/>
            <person name="Clum A."/>
            <person name="Drula E."/>
            <person name="Henrissat B."/>
            <person name="Kohler A."/>
            <person name="Grigoriev I.V."/>
            <person name="Martin F.M."/>
            <person name="Hacquard S."/>
        </authorList>
    </citation>
    <scope>NUCLEOTIDE SEQUENCE</scope>
    <source>
        <strain evidence="10">MPI-CAGE-AT-0016</strain>
    </source>
</reference>
<dbReference type="InterPro" id="IPR051836">
    <property type="entry name" value="Kremen_rcpt"/>
</dbReference>
<dbReference type="AlphaFoldDB" id="A0A8K0TJS2"/>
<feature type="compositionally biased region" description="Low complexity" evidence="7">
    <location>
        <begin position="194"/>
        <end position="207"/>
    </location>
</feature>
<dbReference type="EMBL" id="JAGPXD010000003">
    <property type="protein sequence ID" value="KAH7361551.1"/>
    <property type="molecule type" value="Genomic_DNA"/>
</dbReference>
<sequence>MRPFAPTLAGLLLGSHQLLLVLAVAADATSTSPTSTATNASPPWGTPTWEPLGCFASDNSGAPVLPDRITPDDGDRSITGARCQDLCFENDWQVRFAGVEGGDSCWCSGEVSEPLADDASDCNVPCTGDDTQMCGGDGRFFVYKAVYEDFWTQVIEGPEETGTAGSTSETDANAATGSAGTPTETESMSTGGNSATSDDTAPSSTGDAEGKADRGSLSVFQVVLTWAAGAFWVLWV</sequence>
<protein>
    <recommendedName>
        <fullName evidence="9">WSC domain-containing protein</fullName>
    </recommendedName>
</protein>
<dbReference type="PROSITE" id="PS51212">
    <property type="entry name" value="WSC"/>
    <property type="match status" value="1"/>
</dbReference>
<evidence type="ECO:0000256" key="3">
    <source>
        <dbReference type="ARBA" id="ARBA00022729"/>
    </source>
</evidence>
<feature type="compositionally biased region" description="Low complexity" evidence="7">
    <location>
        <begin position="160"/>
        <end position="170"/>
    </location>
</feature>
<proteinExistence type="predicted"/>
<feature type="domain" description="WSC" evidence="9">
    <location>
        <begin position="48"/>
        <end position="146"/>
    </location>
</feature>
<gene>
    <name evidence="10" type="ORF">B0T11DRAFT_75638</name>
</gene>
<evidence type="ECO:0000256" key="7">
    <source>
        <dbReference type="SAM" id="MobiDB-lite"/>
    </source>
</evidence>
<name>A0A8K0TJS2_9PEZI</name>
<evidence type="ECO:0000256" key="6">
    <source>
        <dbReference type="ARBA" id="ARBA00023180"/>
    </source>
</evidence>
<evidence type="ECO:0000313" key="10">
    <source>
        <dbReference type="EMBL" id="KAH7361551.1"/>
    </source>
</evidence>
<comment type="subcellular location">
    <subcellularLocation>
        <location evidence="1">Membrane</location>
        <topology evidence="1">Single-pass membrane protein</topology>
    </subcellularLocation>
</comment>
<comment type="caution">
    <text evidence="10">The sequence shown here is derived from an EMBL/GenBank/DDBJ whole genome shotgun (WGS) entry which is preliminary data.</text>
</comment>
<keyword evidence="11" id="KW-1185">Reference proteome</keyword>
<feature type="chain" id="PRO_5035446031" description="WSC domain-containing protein" evidence="8">
    <location>
        <begin position="24"/>
        <end position="236"/>
    </location>
</feature>
<evidence type="ECO:0000256" key="4">
    <source>
        <dbReference type="ARBA" id="ARBA00022989"/>
    </source>
</evidence>
<accession>A0A8K0TJS2</accession>
<evidence type="ECO:0000256" key="1">
    <source>
        <dbReference type="ARBA" id="ARBA00004167"/>
    </source>
</evidence>
<keyword evidence="5" id="KW-0472">Membrane</keyword>
<feature type="compositionally biased region" description="Polar residues" evidence="7">
    <location>
        <begin position="171"/>
        <end position="193"/>
    </location>
</feature>
<dbReference type="SMART" id="SM00321">
    <property type="entry name" value="WSC"/>
    <property type="match status" value="1"/>
</dbReference>
<dbReference type="InterPro" id="IPR002889">
    <property type="entry name" value="WSC_carb-bd"/>
</dbReference>
<dbReference type="PANTHER" id="PTHR24269:SF16">
    <property type="entry name" value="PROTEIN SLG1"/>
    <property type="match status" value="1"/>
</dbReference>
<keyword evidence="4" id="KW-1133">Transmembrane helix</keyword>
<organism evidence="10 11">
    <name type="scientific">Plectosphaerella cucumerina</name>
    <dbReference type="NCBI Taxonomy" id="40658"/>
    <lineage>
        <taxon>Eukaryota</taxon>
        <taxon>Fungi</taxon>
        <taxon>Dikarya</taxon>
        <taxon>Ascomycota</taxon>
        <taxon>Pezizomycotina</taxon>
        <taxon>Sordariomycetes</taxon>
        <taxon>Hypocreomycetidae</taxon>
        <taxon>Glomerellales</taxon>
        <taxon>Plectosphaerellaceae</taxon>
        <taxon>Plectosphaerella</taxon>
    </lineage>
</organism>
<keyword evidence="6" id="KW-0325">Glycoprotein</keyword>
<evidence type="ECO:0000256" key="8">
    <source>
        <dbReference type="SAM" id="SignalP"/>
    </source>
</evidence>
<evidence type="ECO:0000259" key="9">
    <source>
        <dbReference type="PROSITE" id="PS51212"/>
    </source>
</evidence>
<evidence type="ECO:0000256" key="5">
    <source>
        <dbReference type="ARBA" id="ARBA00023136"/>
    </source>
</evidence>
<keyword evidence="2" id="KW-0812">Transmembrane</keyword>
<dbReference type="Proteomes" id="UP000813385">
    <property type="component" value="Unassembled WGS sequence"/>
</dbReference>
<dbReference type="GO" id="GO:0005886">
    <property type="term" value="C:plasma membrane"/>
    <property type="evidence" value="ECO:0007669"/>
    <property type="project" value="TreeGrafter"/>
</dbReference>
<feature type="signal peptide" evidence="8">
    <location>
        <begin position="1"/>
        <end position="23"/>
    </location>
</feature>
<feature type="region of interest" description="Disordered" evidence="7">
    <location>
        <begin position="159"/>
        <end position="212"/>
    </location>
</feature>
<dbReference type="PANTHER" id="PTHR24269">
    <property type="entry name" value="KREMEN PROTEIN"/>
    <property type="match status" value="1"/>
</dbReference>